<organism evidence="2 3">
    <name type="scientific">Saccharospirillum mangrovi</name>
    <dbReference type="NCBI Taxonomy" id="2161747"/>
    <lineage>
        <taxon>Bacteria</taxon>
        <taxon>Pseudomonadati</taxon>
        <taxon>Pseudomonadota</taxon>
        <taxon>Gammaproteobacteria</taxon>
        <taxon>Oceanospirillales</taxon>
        <taxon>Saccharospirillaceae</taxon>
        <taxon>Saccharospirillum</taxon>
    </lineage>
</organism>
<keyword evidence="1" id="KW-0812">Transmembrane</keyword>
<evidence type="ECO:0000313" key="3">
    <source>
        <dbReference type="Proteomes" id="UP001595617"/>
    </source>
</evidence>
<evidence type="ECO:0008006" key="4">
    <source>
        <dbReference type="Google" id="ProtNLM"/>
    </source>
</evidence>
<name>A0ABV7ZYQ4_9GAMM</name>
<keyword evidence="1" id="KW-1133">Transmembrane helix</keyword>
<accession>A0ABV7ZYQ4</accession>
<dbReference type="RefSeq" id="WP_380697023.1">
    <property type="nucleotide sequence ID" value="NZ_JBHRYR010000003.1"/>
</dbReference>
<comment type="caution">
    <text evidence="2">The sequence shown here is derived from an EMBL/GenBank/DDBJ whole genome shotgun (WGS) entry which is preliminary data.</text>
</comment>
<sequence length="122" mass="14193">MMNRFSFLIFLTVTTGFLCVLYRDDYEGGFKFVEIFIYSYPSFAYMLGILSLLRIFHLPNSNRFKQKFIIPVFAGSVLYEVQQYWGAGVFDVNDVFGLVIGLVFFMAIDYKSLEKHKVMTSV</sequence>
<proteinExistence type="predicted"/>
<protein>
    <recommendedName>
        <fullName evidence="4">VanZ-like domain-containing protein</fullName>
    </recommendedName>
</protein>
<keyword evidence="1" id="KW-0472">Membrane</keyword>
<gene>
    <name evidence="2" type="ORF">ACFOOG_12515</name>
</gene>
<dbReference type="EMBL" id="JBHRYR010000003">
    <property type="protein sequence ID" value="MFC3853658.1"/>
    <property type="molecule type" value="Genomic_DNA"/>
</dbReference>
<feature type="transmembrane region" description="Helical" evidence="1">
    <location>
        <begin position="92"/>
        <end position="110"/>
    </location>
</feature>
<evidence type="ECO:0000313" key="2">
    <source>
        <dbReference type="EMBL" id="MFC3853658.1"/>
    </source>
</evidence>
<keyword evidence="3" id="KW-1185">Reference proteome</keyword>
<evidence type="ECO:0000256" key="1">
    <source>
        <dbReference type="SAM" id="Phobius"/>
    </source>
</evidence>
<reference evidence="3" key="1">
    <citation type="journal article" date="2019" name="Int. J. Syst. Evol. Microbiol.">
        <title>The Global Catalogue of Microorganisms (GCM) 10K type strain sequencing project: providing services to taxonomists for standard genome sequencing and annotation.</title>
        <authorList>
            <consortium name="The Broad Institute Genomics Platform"/>
            <consortium name="The Broad Institute Genome Sequencing Center for Infectious Disease"/>
            <person name="Wu L."/>
            <person name="Ma J."/>
        </authorList>
    </citation>
    <scope>NUCLEOTIDE SEQUENCE [LARGE SCALE GENOMIC DNA]</scope>
    <source>
        <strain evidence="3">IBRC 10765</strain>
    </source>
</reference>
<dbReference type="Proteomes" id="UP001595617">
    <property type="component" value="Unassembled WGS sequence"/>
</dbReference>
<feature type="transmembrane region" description="Helical" evidence="1">
    <location>
        <begin position="33"/>
        <end position="56"/>
    </location>
</feature>